<dbReference type="Proteomes" id="UP000176260">
    <property type="component" value="Unassembled WGS sequence"/>
</dbReference>
<dbReference type="AlphaFoldDB" id="A0A1G1XSM7"/>
<evidence type="ECO:0000313" key="2">
    <source>
        <dbReference type="Proteomes" id="UP000176260"/>
    </source>
</evidence>
<sequence length="140" mass="15953">MKRKMAIVILVFIAGILGLGLYFVFADTNTRTEFPSVEVAPYQFGNFDCMDVLGEIHEVAADINYKSADDRLLWGQEFRQQIISCLSARGKTASKELVQYYIDKREHAEKEFGQSCNTVGFPEELKQACLEMSKDRCHDN</sequence>
<dbReference type="EMBL" id="MHIA01000003">
    <property type="protein sequence ID" value="OGY42964.1"/>
    <property type="molecule type" value="Genomic_DNA"/>
</dbReference>
<organism evidence="1 2">
    <name type="scientific">Candidatus Buchananbacteria bacterium RBG_13_39_9</name>
    <dbReference type="NCBI Taxonomy" id="1797531"/>
    <lineage>
        <taxon>Bacteria</taxon>
        <taxon>Candidatus Buchananiibacteriota</taxon>
    </lineage>
</organism>
<accession>A0A1G1XSM7</accession>
<protein>
    <submittedName>
        <fullName evidence="1">Uncharacterized protein</fullName>
    </submittedName>
</protein>
<proteinExistence type="predicted"/>
<gene>
    <name evidence="1" type="ORF">A2Y67_02830</name>
</gene>
<comment type="caution">
    <text evidence="1">The sequence shown here is derived from an EMBL/GenBank/DDBJ whole genome shotgun (WGS) entry which is preliminary data.</text>
</comment>
<reference evidence="1 2" key="1">
    <citation type="journal article" date="2016" name="Nat. Commun.">
        <title>Thousands of microbial genomes shed light on interconnected biogeochemical processes in an aquifer system.</title>
        <authorList>
            <person name="Anantharaman K."/>
            <person name="Brown C.T."/>
            <person name="Hug L.A."/>
            <person name="Sharon I."/>
            <person name="Castelle C.J."/>
            <person name="Probst A.J."/>
            <person name="Thomas B.C."/>
            <person name="Singh A."/>
            <person name="Wilkins M.J."/>
            <person name="Karaoz U."/>
            <person name="Brodie E.L."/>
            <person name="Williams K.H."/>
            <person name="Hubbard S.S."/>
            <person name="Banfield J.F."/>
        </authorList>
    </citation>
    <scope>NUCLEOTIDE SEQUENCE [LARGE SCALE GENOMIC DNA]</scope>
</reference>
<evidence type="ECO:0000313" key="1">
    <source>
        <dbReference type="EMBL" id="OGY42964.1"/>
    </source>
</evidence>
<name>A0A1G1XSM7_9BACT</name>